<feature type="transmembrane region" description="Helical" evidence="5">
    <location>
        <begin position="269"/>
        <end position="289"/>
    </location>
</feature>
<evidence type="ECO:0000259" key="6">
    <source>
        <dbReference type="PROSITE" id="PS50850"/>
    </source>
</evidence>
<dbReference type="InterPro" id="IPR011701">
    <property type="entry name" value="MFS"/>
</dbReference>
<evidence type="ECO:0000256" key="5">
    <source>
        <dbReference type="SAM" id="Phobius"/>
    </source>
</evidence>
<keyword evidence="3 5" id="KW-1133">Transmembrane helix</keyword>
<reference evidence="7 8" key="1">
    <citation type="journal article" date="2019" name="Int. J. Syst. Evol. Microbiol.">
        <title>The Global Catalogue of Microorganisms (GCM) 10K type strain sequencing project: providing services to taxonomists for standard genome sequencing and annotation.</title>
        <authorList>
            <consortium name="The Broad Institute Genomics Platform"/>
            <consortium name="The Broad Institute Genome Sequencing Center for Infectious Disease"/>
            <person name="Wu L."/>
            <person name="Ma J."/>
        </authorList>
    </citation>
    <scope>NUCLEOTIDE SEQUENCE [LARGE SCALE GENOMIC DNA]</scope>
    <source>
        <strain evidence="7 8">JCM 10303</strain>
    </source>
</reference>
<accession>A0ABN1CKF2</accession>
<dbReference type="PANTHER" id="PTHR11360:SF284">
    <property type="entry name" value="EG:103B4.3 PROTEIN-RELATED"/>
    <property type="match status" value="1"/>
</dbReference>
<dbReference type="PROSITE" id="PS50850">
    <property type="entry name" value="MFS"/>
    <property type="match status" value="1"/>
</dbReference>
<feature type="transmembrane region" description="Helical" evidence="5">
    <location>
        <begin position="357"/>
        <end position="376"/>
    </location>
</feature>
<feature type="transmembrane region" description="Helical" evidence="5">
    <location>
        <begin position="322"/>
        <end position="345"/>
    </location>
</feature>
<feature type="transmembrane region" description="Helical" evidence="5">
    <location>
        <begin position="164"/>
        <end position="188"/>
    </location>
</feature>
<proteinExistence type="predicted"/>
<evidence type="ECO:0000313" key="8">
    <source>
        <dbReference type="Proteomes" id="UP001500729"/>
    </source>
</evidence>
<comment type="caution">
    <text evidence="7">The sequence shown here is derived from an EMBL/GenBank/DDBJ whole genome shotgun (WGS) entry which is preliminary data.</text>
</comment>
<evidence type="ECO:0000313" key="7">
    <source>
        <dbReference type="EMBL" id="GAA0520981.1"/>
    </source>
</evidence>
<feature type="transmembrane region" description="Helical" evidence="5">
    <location>
        <begin position="74"/>
        <end position="95"/>
    </location>
</feature>
<comment type="subcellular location">
    <subcellularLocation>
        <location evidence="1">Cell membrane</location>
        <topology evidence="1">Multi-pass membrane protein</topology>
    </subcellularLocation>
</comment>
<dbReference type="PANTHER" id="PTHR11360">
    <property type="entry name" value="MONOCARBOXYLATE TRANSPORTER"/>
    <property type="match status" value="1"/>
</dbReference>
<feature type="transmembrane region" description="Helical" evidence="5">
    <location>
        <begin position="388"/>
        <end position="407"/>
    </location>
</feature>
<keyword evidence="8" id="KW-1185">Reference proteome</keyword>
<protein>
    <submittedName>
        <fullName evidence="7">MFS transporter</fullName>
    </submittedName>
</protein>
<keyword evidence="2 5" id="KW-0812">Transmembrane</keyword>
<dbReference type="InterPro" id="IPR050327">
    <property type="entry name" value="Proton-linked_MCT"/>
</dbReference>
<dbReference type="Pfam" id="PF07690">
    <property type="entry name" value="MFS_1"/>
    <property type="match status" value="1"/>
</dbReference>
<feature type="transmembrane region" description="Helical" evidence="5">
    <location>
        <begin position="101"/>
        <end position="124"/>
    </location>
</feature>
<sequence>MVRQRRFHPAWWVAAVAFVALLGAAAFRSVPGVLMNPLHHEFGWPHSTISLAVSLNLLLYGLTAPFAAALMARFGIRVVTVCALLLVAAGSGLTVFMTASWQLVLCWGLLVGLGTGSMALAFVSTVVDRWFVARRGLVSGVLTAASATGQLVFLPLVAHLAGAYGWRSASLLVTAAALAIVPLVWLLLRDRPADVGVLAYGASEPLPEPRTGNAAAAALTALRDAARTPAFWLLAAAFAICGASTNGLVNTHFVPAAHDHGMPQTTAAGLLAVIGVFDVAGTVLSGWLTDRFNPRILLAVYYTLRGASLFVLPQLFAPTPGAQMVLFVVFYGLDWIATVPPTMALCREHFGERASVVFGWVFASHQIGAAAIASIAGVVRDQFGDYAAAWYGAGLLCLLATAFSLSVRKARPAPPSEPDRERAATGR</sequence>
<dbReference type="Gene3D" id="1.20.1250.20">
    <property type="entry name" value="MFS general substrate transporter like domains"/>
    <property type="match status" value="2"/>
</dbReference>
<name>A0ABN1CKF2_SACER</name>
<organism evidence="7 8">
    <name type="scientific">Saccharopolyspora erythraea</name>
    <name type="common">Streptomyces erythraeus</name>
    <dbReference type="NCBI Taxonomy" id="1836"/>
    <lineage>
        <taxon>Bacteria</taxon>
        <taxon>Bacillati</taxon>
        <taxon>Actinomycetota</taxon>
        <taxon>Actinomycetes</taxon>
        <taxon>Pseudonocardiales</taxon>
        <taxon>Pseudonocardiaceae</taxon>
        <taxon>Saccharopolyspora</taxon>
    </lineage>
</organism>
<dbReference type="InterPro" id="IPR020846">
    <property type="entry name" value="MFS_dom"/>
</dbReference>
<dbReference type="InterPro" id="IPR036259">
    <property type="entry name" value="MFS_trans_sf"/>
</dbReference>
<keyword evidence="4 5" id="KW-0472">Membrane</keyword>
<dbReference type="CDD" id="cd17355">
    <property type="entry name" value="MFS_YcxA_like"/>
    <property type="match status" value="1"/>
</dbReference>
<evidence type="ECO:0000256" key="2">
    <source>
        <dbReference type="ARBA" id="ARBA00022692"/>
    </source>
</evidence>
<evidence type="ECO:0000256" key="1">
    <source>
        <dbReference type="ARBA" id="ARBA00004651"/>
    </source>
</evidence>
<gene>
    <name evidence="7" type="ORF">GCM10009533_20090</name>
</gene>
<feature type="transmembrane region" description="Helical" evidence="5">
    <location>
        <begin position="230"/>
        <end position="249"/>
    </location>
</feature>
<dbReference type="SUPFAM" id="SSF103473">
    <property type="entry name" value="MFS general substrate transporter"/>
    <property type="match status" value="1"/>
</dbReference>
<dbReference type="Proteomes" id="UP001500729">
    <property type="component" value="Unassembled WGS sequence"/>
</dbReference>
<evidence type="ECO:0000256" key="4">
    <source>
        <dbReference type="ARBA" id="ARBA00023136"/>
    </source>
</evidence>
<evidence type="ECO:0000256" key="3">
    <source>
        <dbReference type="ARBA" id="ARBA00022989"/>
    </source>
</evidence>
<dbReference type="EMBL" id="BAAAGS010000010">
    <property type="protein sequence ID" value="GAA0520981.1"/>
    <property type="molecule type" value="Genomic_DNA"/>
</dbReference>
<feature type="transmembrane region" description="Helical" evidence="5">
    <location>
        <begin position="296"/>
        <end position="316"/>
    </location>
</feature>
<feature type="transmembrane region" description="Helical" evidence="5">
    <location>
        <begin position="42"/>
        <end position="62"/>
    </location>
</feature>
<feature type="domain" description="Major facilitator superfamily (MFS) profile" evidence="6">
    <location>
        <begin position="12"/>
        <end position="412"/>
    </location>
</feature>
<feature type="transmembrane region" description="Helical" evidence="5">
    <location>
        <begin position="136"/>
        <end position="158"/>
    </location>
</feature>